<proteinExistence type="predicted"/>
<protein>
    <submittedName>
        <fullName evidence="1">Uncharacterized protein</fullName>
    </submittedName>
</protein>
<dbReference type="AlphaFoldDB" id="A0A819N491"/>
<name>A0A819N491_9BILA</name>
<comment type="caution">
    <text evidence="1">The sequence shown here is derived from an EMBL/GenBank/DDBJ whole genome shotgun (WGS) entry which is preliminary data.</text>
</comment>
<reference evidence="1" key="1">
    <citation type="submission" date="2021-02" db="EMBL/GenBank/DDBJ databases">
        <authorList>
            <person name="Nowell W R."/>
        </authorList>
    </citation>
    <scope>NUCLEOTIDE SEQUENCE</scope>
</reference>
<sequence length="208" mass="24528">MAHGEYLMLDYRQGKQWQYEPELSVIRVRPIVFIDINSSINNHTVYVAGGFNINPISYKPYIVPDLQLFNQVTQSWQYITTILNLELTHESSFEHHKLHASEIIEVADKIPERNTFYTFDLEKLIWIHTKKDIANNRIQEIKNQQNTEINRLNFLPTPKKATLAFVLSFELSYSMPTNKAYPKFANKTFANWTFGNGEIPEVHWRMYN</sequence>
<dbReference type="EMBL" id="CAJOBG010002215">
    <property type="protein sequence ID" value="CAF3991719.1"/>
    <property type="molecule type" value="Genomic_DNA"/>
</dbReference>
<organism evidence="1 3">
    <name type="scientific">Rotaria magnacalcarata</name>
    <dbReference type="NCBI Taxonomy" id="392030"/>
    <lineage>
        <taxon>Eukaryota</taxon>
        <taxon>Metazoa</taxon>
        <taxon>Spiralia</taxon>
        <taxon>Gnathifera</taxon>
        <taxon>Rotifera</taxon>
        <taxon>Eurotatoria</taxon>
        <taxon>Bdelloidea</taxon>
        <taxon>Philodinida</taxon>
        <taxon>Philodinidae</taxon>
        <taxon>Rotaria</taxon>
    </lineage>
</organism>
<accession>A0A819N491</accession>
<keyword evidence="3" id="KW-1185">Reference proteome</keyword>
<dbReference type="Proteomes" id="UP000681967">
    <property type="component" value="Unassembled WGS sequence"/>
</dbReference>
<dbReference type="Proteomes" id="UP000663866">
    <property type="component" value="Unassembled WGS sequence"/>
</dbReference>
<dbReference type="EMBL" id="CAJOBH010009308">
    <property type="protein sequence ID" value="CAF4137917.1"/>
    <property type="molecule type" value="Genomic_DNA"/>
</dbReference>
<evidence type="ECO:0000313" key="1">
    <source>
        <dbReference type="EMBL" id="CAF3991719.1"/>
    </source>
</evidence>
<evidence type="ECO:0000313" key="3">
    <source>
        <dbReference type="Proteomes" id="UP000663866"/>
    </source>
</evidence>
<evidence type="ECO:0000313" key="2">
    <source>
        <dbReference type="EMBL" id="CAF4137917.1"/>
    </source>
</evidence>
<gene>
    <name evidence="2" type="ORF">BYL167_LOCUS20876</name>
    <name evidence="1" type="ORF">OVN521_LOCUS14526</name>
</gene>